<gene>
    <name evidence="2" type="ORF">A2U01_0015964</name>
</gene>
<feature type="region of interest" description="Disordered" evidence="1">
    <location>
        <begin position="1"/>
        <end position="41"/>
    </location>
</feature>
<dbReference type="AlphaFoldDB" id="A0A392N5Y2"/>
<keyword evidence="3" id="KW-1185">Reference proteome</keyword>
<evidence type="ECO:0000313" key="3">
    <source>
        <dbReference type="Proteomes" id="UP000265520"/>
    </source>
</evidence>
<accession>A0A392N5Y2</accession>
<name>A0A392N5Y2_9FABA</name>
<evidence type="ECO:0000313" key="2">
    <source>
        <dbReference type="EMBL" id="MCH94992.1"/>
    </source>
</evidence>
<organism evidence="2 3">
    <name type="scientific">Trifolium medium</name>
    <dbReference type="NCBI Taxonomy" id="97028"/>
    <lineage>
        <taxon>Eukaryota</taxon>
        <taxon>Viridiplantae</taxon>
        <taxon>Streptophyta</taxon>
        <taxon>Embryophyta</taxon>
        <taxon>Tracheophyta</taxon>
        <taxon>Spermatophyta</taxon>
        <taxon>Magnoliopsida</taxon>
        <taxon>eudicotyledons</taxon>
        <taxon>Gunneridae</taxon>
        <taxon>Pentapetalae</taxon>
        <taxon>rosids</taxon>
        <taxon>fabids</taxon>
        <taxon>Fabales</taxon>
        <taxon>Fabaceae</taxon>
        <taxon>Papilionoideae</taxon>
        <taxon>50 kb inversion clade</taxon>
        <taxon>NPAAA clade</taxon>
        <taxon>Hologalegina</taxon>
        <taxon>IRL clade</taxon>
        <taxon>Trifolieae</taxon>
        <taxon>Trifolium</taxon>
    </lineage>
</organism>
<evidence type="ECO:0000256" key="1">
    <source>
        <dbReference type="SAM" id="MobiDB-lite"/>
    </source>
</evidence>
<feature type="compositionally biased region" description="Polar residues" evidence="1">
    <location>
        <begin position="9"/>
        <end position="27"/>
    </location>
</feature>
<comment type="caution">
    <text evidence="2">The sequence shown here is derived from an EMBL/GenBank/DDBJ whole genome shotgun (WGS) entry which is preliminary data.</text>
</comment>
<dbReference type="EMBL" id="LXQA010028669">
    <property type="protein sequence ID" value="MCH94992.1"/>
    <property type="molecule type" value="Genomic_DNA"/>
</dbReference>
<proteinExistence type="predicted"/>
<protein>
    <submittedName>
        <fullName evidence="2">Cellulose synthase A catalytic subunit 1</fullName>
    </submittedName>
</protein>
<reference evidence="2 3" key="1">
    <citation type="journal article" date="2018" name="Front. Plant Sci.">
        <title>Red Clover (Trifolium pratense) and Zigzag Clover (T. medium) - A Picture of Genomic Similarities and Differences.</title>
        <authorList>
            <person name="Dluhosova J."/>
            <person name="Istvanek J."/>
            <person name="Nedelnik J."/>
            <person name="Repkova J."/>
        </authorList>
    </citation>
    <scope>NUCLEOTIDE SEQUENCE [LARGE SCALE GENOMIC DNA]</scope>
    <source>
        <strain evidence="3">cv. 10/8</strain>
        <tissue evidence="2">Leaf</tissue>
    </source>
</reference>
<sequence length="54" mass="5791">MSGEILGATSDTQSVQTTSGPLGQSENVHSRPYVDPKQPGTELACFMVRMNTHV</sequence>
<dbReference type="Proteomes" id="UP000265520">
    <property type="component" value="Unassembled WGS sequence"/>
</dbReference>